<sequence>MDRIQHSYIDVRGVKLHVAEIETEFFSSCVLTWFPENLVFMETPHACCGCCWISSNRPDLRGYGASEPHLTGPWKGIL</sequence>
<protein>
    <submittedName>
        <fullName evidence="1">Uncharacterized protein</fullName>
    </submittedName>
</protein>
<proteinExistence type="predicted"/>
<gene>
    <name evidence="1" type="ORF">SLEP1_g13513</name>
</gene>
<reference evidence="1 2" key="1">
    <citation type="journal article" date="2021" name="Commun. Biol.">
        <title>The genome of Shorea leprosula (Dipterocarpaceae) highlights the ecological relevance of drought in aseasonal tropical rainforests.</title>
        <authorList>
            <person name="Ng K.K.S."/>
            <person name="Kobayashi M.J."/>
            <person name="Fawcett J.A."/>
            <person name="Hatakeyama M."/>
            <person name="Paape T."/>
            <person name="Ng C.H."/>
            <person name="Ang C.C."/>
            <person name="Tnah L.H."/>
            <person name="Lee C.T."/>
            <person name="Nishiyama T."/>
            <person name="Sese J."/>
            <person name="O'Brien M.J."/>
            <person name="Copetti D."/>
            <person name="Mohd Noor M.I."/>
            <person name="Ong R.C."/>
            <person name="Putra M."/>
            <person name="Sireger I.Z."/>
            <person name="Indrioko S."/>
            <person name="Kosugi Y."/>
            <person name="Izuno A."/>
            <person name="Isagi Y."/>
            <person name="Lee S.L."/>
            <person name="Shimizu K.K."/>
        </authorList>
    </citation>
    <scope>NUCLEOTIDE SEQUENCE [LARGE SCALE GENOMIC DNA]</scope>
    <source>
        <strain evidence="1">214</strain>
    </source>
</reference>
<dbReference type="AlphaFoldDB" id="A0AAV5IG67"/>
<dbReference type="EMBL" id="BPVZ01000016">
    <property type="protein sequence ID" value="GKV00902.1"/>
    <property type="molecule type" value="Genomic_DNA"/>
</dbReference>
<evidence type="ECO:0000313" key="2">
    <source>
        <dbReference type="Proteomes" id="UP001054252"/>
    </source>
</evidence>
<organism evidence="1 2">
    <name type="scientific">Rubroshorea leprosula</name>
    <dbReference type="NCBI Taxonomy" id="152421"/>
    <lineage>
        <taxon>Eukaryota</taxon>
        <taxon>Viridiplantae</taxon>
        <taxon>Streptophyta</taxon>
        <taxon>Embryophyta</taxon>
        <taxon>Tracheophyta</taxon>
        <taxon>Spermatophyta</taxon>
        <taxon>Magnoliopsida</taxon>
        <taxon>eudicotyledons</taxon>
        <taxon>Gunneridae</taxon>
        <taxon>Pentapetalae</taxon>
        <taxon>rosids</taxon>
        <taxon>malvids</taxon>
        <taxon>Malvales</taxon>
        <taxon>Dipterocarpaceae</taxon>
        <taxon>Rubroshorea</taxon>
    </lineage>
</organism>
<dbReference type="Proteomes" id="UP001054252">
    <property type="component" value="Unassembled WGS sequence"/>
</dbReference>
<keyword evidence="2" id="KW-1185">Reference proteome</keyword>
<evidence type="ECO:0000313" key="1">
    <source>
        <dbReference type="EMBL" id="GKV00902.1"/>
    </source>
</evidence>
<name>A0AAV5IG67_9ROSI</name>
<accession>A0AAV5IG67</accession>
<comment type="caution">
    <text evidence="1">The sequence shown here is derived from an EMBL/GenBank/DDBJ whole genome shotgun (WGS) entry which is preliminary data.</text>
</comment>